<evidence type="ECO:0000256" key="1">
    <source>
        <dbReference type="SAM" id="Phobius"/>
    </source>
</evidence>
<evidence type="ECO:0000313" key="3">
    <source>
        <dbReference type="Proteomes" id="UP000289952"/>
    </source>
</evidence>
<accession>A0A449AEB8</accession>
<dbReference type="Proteomes" id="UP000289952">
    <property type="component" value="Chromosome"/>
</dbReference>
<keyword evidence="1" id="KW-0472">Membrane</keyword>
<keyword evidence="3" id="KW-1185">Reference proteome</keyword>
<name>A0A449AEB8_9BACT</name>
<keyword evidence="1" id="KW-0812">Transmembrane</keyword>
<gene>
    <name evidence="2" type="ORF">NCTC10118_00417</name>
</gene>
<dbReference type="EMBL" id="LR214972">
    <property type="protein sequence ID" value="VEU63340.1"/>
    <property type="molecule type" value="Genomic_DNA"/>
</dbReference>
<evidence type="ECO:0000313" key="2">
    <source>
        <dbReference type="EMBL" id="VEU63340.1"/>
    </source>
</evidence>
<reference evidence="2 3" key="1">
    <citation type="submission" date="2019-01" db="EMBL/GenBank/DDBJ databases">
        <authorList>
            <consortium name="Pathogen Informatics"/>
        </authorList>
    </citation>
    <scope>NUCLEOTIDE SEQUENCE [LARGE SCALE GENOMIC DNA]</scope>
    <source>
        <strain evidence="2 3">NCTC10118</strain>
    </source>
</reference>
<keyword evidence="1" id="KW-1133">Transmembrane helix</keyword>
<dbReference type="AlphaFoldDB" id="A0A449AEB8"/>
<sequence>MIFNLIYITNGSLFSIWIVLVIFTYIYEKIKAKNFILAHTYTMFKNLKFDSFLNGNH</sequence>
<organism evidence="2 3">
    <name type="scientific">Mycoplasmopsis bovirhinis</name>
    <dbReference type="NCBI Taxonomy" id="29553"/>
    <lineage>
        <taxon>Bacteria</taxon>
        <taxon>Bacillati</taxon>
        <taxon>Mycoplasmatota</taxon>
        <taxon>Mycoplasmoidales</taxon>
        <taxon>Metamycoplasmataceae</taxon>
        <taxon>Mycoplasmopsis</taxon>
    </lineage>
</organism>
<proteinExistence type="predicted"/>
<protein>
    <submittedName>
        <fullName evidence="2">Uncharacterized protein</fullName>
    </submittedName>
</protein>
<feature type="transmembrane region" description="Helical" evidence="1">
    <location>
        <begin position="6"/>
        <end position="27"/>
    </location>
</feature>